<keyword evidence="6 11" id="KW-0159">Chromosome partition</keyword>
<dbReference type="GO" id="GO:0007059">
    <property type="term" value="P:chromosome segregation"/>
    <property type="evidence" value="ECO:0007669"/>
    <property type="project" value="UniProtKB-UniRule"/>
</dbReference>
<keyword evidence="5 11" id="KW-0132">Cell division</keyword>
<dbReference type="InterPro" id="IPR044068">
    <property type="entry name" value="CB"/>
</dbReference>
<dbReference type="InterPro" id="IPR010998">
    <property type="entry name" value="Integrase_recombinase_N"/>
</dbReference>
<keyword evidence="9 11" id="KW-0233">DNA recombination</keyword>
<evidence type="ECO:0000256" key="10">
    <source>
        <dbReference type="ARBA" id="ARBA00023306"/>
    </source>
</evidence>
<name>A0A1B1YXU5_9GAMM</name>
<dbReference type="HAMAP" id="MF_01807">
    <property type="entry name" value="Recomb_XerD"/>
    <property type="match status" value="1"/>
</dbReference>
<dbReference type="CDD" id="cd00798">
    <property type="entry name" value="INT_XerDC_C"/>
    <property type="match status" value="1"/>
</dbReference>
<dbReference type="EMBL" id="CP014671">
    <property type="protein sequence ID" value="ANX05589.1"/>
    <property type="molecule type" value="Genomic_DNA"/>
</dbReference>
<dbReference type="Pfam" id="PF00589">
    <property type="entry name" value="Phage_integrase"/>
    <property type="match status" value="1"/>
</dbReference>
<evidence type="ECO:0000313" key="14">
    <source>
        <dbReference type="EMBL" id="ANX05589.1"/>
    </source>
</evidence>
<dbReference type="InterPro" id="IPR004107">
    <property type="entry name" value="Integrase_SAM-like_N"/>
</dbReference>
<dbReference type="InterPro" id="IPR011932">
    <property type="entry name" value="Recomb_XerD"/>
</dbReference>
<gene>
    <name evidence="11" type="primary">xerD</name>
    <name evidence="14" type="ORF">PG2T_10195</name>
</gene>
<dbReference type="GO" id="GO:0003677">
    <property type="term" value="F:DNA binding"/>
    <property type="evidence" value="ECO:0007669"/>
    <property type="project" value="UniProtKB-UniRule"/>
</dbReference>
<feature type="active site" evidence="11">
    <location>
        <position position="160"/>
    </location>
</feature>
<evidence type="ECO:0000256" key="4">
    <source>
        <dbReference type="ARBA" id="ARBA00022490"/>
    </source>
</evidence>
<dbReference type="FunCoup" id="A0A1B1YXU5">
    <property type="interactions" value="189"/>
</dbReference>
<feature type="active site" evidence="11">
    <location>
        <position position="184"/>
    </location>
</feature>
<dbReference type="KEGG" id="gbi:PG2T_10195"/>
<accession>A0A1B1YXU5</accession>
<dbReference type="PROSITE" id="PS51900">
    <property type="entry name" value="CB"/>
    <property type="match status" value="1"/>
</dbReference>
<comment type="function">
    <text evidence="11">Site-specific tyrosine recombinase, which acts by catalyzing the cutting and rejoining of the recombining DNA molecules. The XerC-XerD complex is essential to convert dimers of the bacterial chromosome into monomers to permit their segregation at cell division. It also contributes to the segregational stability of plasmids.</text>
</comment>
<evidence type="ECO:0000256" key="1">
    <source>
        <dbReference type="ARBA" id="ARBA00004496"/>
    </source>
</evidence>
<keyword evidence="8 11" id="KW-0238">DNA-binding</keyword>
<dbReference type="NCBIfam" id="TIGR02225">
    <property type="entry name" value="recomb_XerD"/>
    <property type="match status" value="1"/>
</dbReference>
<evidence type="ECO:0000256" key="3">
    <source>
        <dbReference type="ARBA" id="ARBA00015810"/>
    </source>
</evidence>
<evidence type="ECO:0000256" key="6">
    <source>
        <dbReference type="ARBA" id="ARBA00022829"/>
    </source>
</evidence>
<evidence type="ECO:0000256" key="7">
    <source>
        <dbReference type="ARBA" id="ARBA00022908"/>
    </source>
</evidence>
<dbReference type="GO" id="GO:0009037">
    <property type="term" value="F:tyrosine-based site-specific recombinase activity"/>
    <property type="evidence" value="ECO:0007669"/>
    <property type="project" value="UniProtKB-UniRule"/>
</dbReference>
<sequence>MSRAGAPAAAPAKPPVEPLLEQFLDSLWLERGASRLTLAAYRTDLLSFAAHMFLRGAPLASASRADLLTYLAAPAQAGLAPRSLGRRLSALRGFFRYLVREGLTQEDPTARIESPRLGRPLPKTLTEADVERLLSAPAGDTPEALRDAAMLELLYASGLRVSELVGLRIAQVDLNRGVLVVLGKGARERLVPVGETALERIETYLSKARGALLGGQVSDALFVTRRGGGMTRQGFWHRLRHYARLAGFERLPSPHTLRHAFATHLLNHGADLRAVQMLLGHADLSTTQIYTHVARERLKALHAQHHPRG</sequence>
<dbReference type="Gene3D" id="1.10.443.10">
    <property type="entry name" value="Intergrase catalytic core"/>
    <property type="match status" value="1"/>
</dbReference>
<dbReference type="InterPro" id="IPR050090">
    <property type="entry name" value="Tyrosine_recombinase_XerCD"/>
</dbReference>
<proteinExistence type="inferred from homology"/>
<dbReference type="InterPro" id="IPR011010">
    <property type="entry name" value="DNA_brk_join_enz"/>
</dbReference>
<dbReference type="Pfam" id="PF02899">
    <property type="entry name" value="Phage_int_SAM_1"/>
    <property type="match status" value="1"/>
</dbReference>
<dbReference type="GO" id="GO:0051301">
    <property type="term" value="P:cell division"/>
    <property type="evidence" value="ECO:0007669"/>
    <property type="project" value="UniProtKB-KW"/>
</dbReference>
<reference evidence="15" key="1">
    <citation type="submission" date="2016-03" db="EMBL/GenBank/DDBJ databases">
        <title>Complete genome sequence of Solimmundus cernigliae, representing a novel lineage of polycyclic aromatic hydrocarbon degraders within the Gammaproteobacteria.</title>
        <authorList>
            <person name="Singleton D.R."/>
            <person name="Dickey A.N."/>
            <person name="Scholl E.H."/>
            <person name="Wright F.A."/>
            <person name="Aitken M.D."/>
        </authorList>
    </citation>
    <scope>NUCLEOTIDE SEQUENCE [LARGE SCALE GENOMIC DNA]</scope>
    <source>
        <strain evidence="15">TR3.2</strain>
    </source>
</reference>
<comment type="similarity">
    <text evidence="2 11">Belongs to the 'phage' integrase family. XerD subfamily.</text>
</comment>
<protein>
    <recommendedName>
        <fullName evidence="3 11">Tyrosine recombinase XerD</fullName>
    </recommendedName>
</protein>
<evidence type="ECO:0000259" key="12">
    <source>
        <dbReference type="PROSITE" id="PS51898"/>
    </source>
</evidence>
<feature type="domain" description="Tyr recombinase" evidence="12">
    <location>
        <begin position="120"/>
        <end position="303"/>
    </location>
</feature>
<dbReference type="AlphaFoldDB" id="A0A1B1YXU5"/>
<dbReference type="InterPro" id="IPR002104">
    <property type="entry name" value="Integrase_catalytic"/>
</dbReference>
<dbReference type="Gene3D" id="1.10.150.130">
    <property type="match status" value="1"/>
</dbReference>
<keyword evidence="4 11" id="KW-0963">Cytoplasm</keyword>
<dbReference type="STRING" id="1810504.PG2T_10195"/>
<comment type="subcellular location">
    <subcellularLocation>
        <location evidence="1 11">Cytoplasm</location>
    </subcellularLocation>
</comment>
<feature type="active site" evidence="11">
    <location>
        <position position="281"/>
    </location>
</feature>
<feature type="active site" evidence="11">
    <location>
        <position position="258"/>
    </location>
</feature>
<dbReference type="PANTHER" id="PTHR30349">
    <property type="entry name" value="PHAGE INTEGRASE-RELATED"/>
    <property type="match status" value="1"/>
</dbReference>
<feature type="domain" description="Core-binding (CB)" evidence="13">
    <location>
        <begin position="14"/>
        <end position="99"/>
    </location>
</feature>
<dbReference type="InterPro" id="IPR013762">
    <property type="entry name" value="Integrase-like_cat_sf"/>
</dbReference>
<feature type="active site" evidence="11">
    <location>
        <position position="255"/>
    </location>
</feature>
<evidence type="ECO:0000313" key="15">
    <source>
        <dbReference type="Proteomes" id="UP000092952"/>
    </source>
</evidence>
<dbReference type="InterPro" id="IPR023009">
    <property type="entry name" value="Tyrosine_recombinase_XerC/XerD"/>
</dbReference>
<evidence type="ECO:0000256" key="5">
    <source>
        <dbReference type="ARBA" id="ARBA00022618"/>
    </source>
</evidence>
<keyword evidence="7 11" id="KW-0229">DNA integration</keyword>
<evidence type="ECO:0000256" key="2">
    <source>
        <dbReference type="ARBA" id="ARBA00010450"/>
    </source>
</evidence>
<evidence type="ECO:0000256" key="9">
    <source>
        <dbReference type="ARBA" id="ARBA00023172"/>
    </source>
</evidence>
<comment type="subunit">
    <text evidence="11">Forms a cyclic heterotetrameric complex composed of two molecules of XerC and two molecules of XerD.</text>
</comment>
<evidence type="ECO:0000259" key="13">
    <source>
        <dbReference type="PROSITE" id="PS51900"/>
    </source>
</evidence>
<keyword evidence="10 11" id="KW-0131">Cell cycle</keyword>
<feature type="active site" description="O-(3'-phospho-DNA)-tyrosine intermediate" evidence="11">
    <location>
        <position position="290"/>
    </location>
</feature>
<dbReference type="SUPFAM" id="SSF56349">
    <property type="entry name" value="DNA breaking-rejoining enzymes"/>
    <property type="match status" value="1"/>
</dbReference>
<dbReference type="HAMAP" id="MF_01808">
    <property type="entry name" value="Recomb_XerC_XerD"/>
    <property type="match status" value="1"/>
</dbReference>
<keyword evidence="15" id="KW-1185">Reference proteome</keyword>
<dbReference type="GO" id="GO:0005737">
    <property type="term" value="C:cytoplasm"/>
    <property type="evidence" value="ECO:0007669"/>
    <property type="project" value="UniProtKB-SubCell"/>
</dbReference>
<evidence type="ECO:0000256" key="11">
    <source>
        <dbReference type="HAMAP-Rule" id="MF_01807"/>
    </source>
</evidence>
<dbReference type="PANTHER" id="PTHR30349:SF90">
    <property type="entry name" value="TYROSINE RECOMBINASE XERD"/>
    <property type="match status" value="1"/>
</dbReference>
<dbReference type="Proteomes" id="UP000092952">
    <property type="component" value="Chromosome"/>
</dbReference>
<dbReference type="InParanoid" id="A0A1B1YXU5"/>
<dbReference type="PROSITE" id="PS51898">
    <property type="entry name" value="TYR_RECOMBINASE"/>
    <property type="match status" value="1"/>
</dbReference>
<dbReference type="GO" id="GO:0006313">
    <property type="term" value="P:DNA transposition"/>
    <property type="evidence" value="ECO:0007669"/>
    <property type="project" value="UniProtKB-UniRule"/>
</dbReference>
<organism evidence="14 15">
    <name type="scientific">Immundisolibacter cernigliae</name>
    <dbReference type="NCBI Taxonomy" id="1810504"/>
    <lineage>
        <taxon>Bacteria</taxon>
        <taxon>Pseudomonadati</taxon>
        <taxon>Pseudomonadota</taxon>
        <taxon>Gammaproteobacteria</taxon>
        <taxon>Immundisolibacterales</taxon>
        <taxon>Immundisolibacteraceae</taxon>
        <taxon>Immundisolibacter</taxon>
    </lineage>
</organism>
<dbReference type="NCBIfam" id="NF001399">
    <property type="entry name" value="PRK00283.1"/>
    <property type="match status" value="1"/>
</dbReference>
<evidence type="ECO:0000256" key="8">
    <source>
        <dbReference type="ARBA" id="ARBA00023125"/>
    </source>
</evidence>